<reference evidence="6 7" key="1">
    <citation type="submission" date="2019-01" db="EMBL/GenBank/DDBJ databases">
        <title>Draft genome sequence of Psathyrella aberdarensis IHI B618.</title>
        <authorList>
            <person name="Buettner E."/>
            <person name="Kellner H."/>
        </authorList>
    </citation>
    <scope>NUCLEOTIDE SEQUENCE [LARGE SCALE GENOMIC DNA]</scope>
    <source>
        <strain evidence="6 7">IHI B618</strain>
    </source>
</reference>
<dbReference type="GO" id="GO:0005525">
    <property type="term" value="F:GTP binding"/>
    <property type="evidence" value="ECO:0007669"/>
    <property type="project" value="UniProtKB-KW"/>
</dbReference>
<keyword evidence="3 5" id="KW-0342">GTP-binding</keyword>
<organism evidence="6 7">
    <name type="scientific">Candolleomyces aberdarensis</name>
    <dbReference type="NCBI Taxonomy" id="2316362"/>
    <lineage>
        <taxon>Eukaryota</taxon>
        <taxon>Fungi</taxon>
        <taxon>Dikarya</taxon>
        <taxon>Basidiomycota</taxon>
        <taxon>Agaricomycotina</taxon>
        <taxon>Agaricomycetes</taxon>
        <taxon>Agaricomycetidae</taxon>
        <taxon>Agaricales</taxon>
        <taxon>Agaricineae</taxon>
        <taxon>Psathyrellaceae</taxon>
        <taxon>Candolleomyces</taxon>
    </lineage>
</organism>
<dbReference type="GO" id="GO:0007188">
    <property type="term" value="P:adenylate cyclase-modulating G protein-coupled receptor signaling pathway"/>
    <property type="evidence" value="ECO:0007669"/>
    <property type="project" value="TreeGrafter"/>
</dbReference>
<feature type="binding site" evidence="5">
    <location>
        <begin position="28"/>
        <end position="31"/>
    </location>
    <ligand>
        <name>GTP</name>
        <dbReference type="ChEBI" id="CHEBI:37565"/>
    </ligand>
</feature>
<dbReference type="GO" id="GO:0003924">
    <property type="term" value="F:GTPase activity"/>
    <property type="evidence" value="ECO:0007669"/>
    <property type="project" value="InterPro"/>
</dbReference>
<dbReference type="GO" id="GO:0046872">
    <property type="term" value="F:metal ion binding"/>
    <property type="evidence" value="ECO:0007669"/>
    <property type="project" value="UniProtKB-KW"/>
</dbReference>
<dbReference type="GO" id="GO:0005737">
    <property type="term" value="C:cytoplasm"/>
    <property type="evidence" value="ECO:0007669"/>
    <property type="project" value="TreeGrafter"/>
</dbReference>
<accession>A0A4Q2CZB0</accession>
<dbReference type="SUPFAM" id="SSF52540">
    <property type="entry name" value="P-loop containing nucleoside triphosphate hydrolases"/>
    <property type="match status" value="1"/>
</dbReference>
<dbReference type="AlphaFoldDB" id="A0A4Q2CZB0"/>
<dbReference type="GO" id="GO:0005834">
    <property type="term" value="C:heterotrimeric G-protein complex"/>
    <property type="evidence" value="ECO:0007669"/>
    <property type="project" value="TreeGrafter"/>
</dbReference>
<dbReference type="PANTHER" id="PTHR10218">
    <property type="entry name" value="GTP-BINDING PROTEIN ALPHA SUBUNIT"/>
    <property type="match status" value="1"/>
</dbReference>
<dbReference type="InterPro" id="IPR027417">
    <property type="entry name" value="P-loop_NTPase"/>
</dbReference>
<feature type="binding site" evidence="5">
    <location>
        <position position="85"/>
    </location>
    <ligand>
        <name>GTP</name>
        <dbReference type="ChEBI" id="CHEBI:37565"/>
    </ligand>
</feature>
<dbReference type="Gene3D" id="3.40.50.300">
    <property type="entry name" value="P-loop containing nucleotide triphosphate hydrolases"/>
    <property type="match status" value="1"/>
</dbReference>
<keyword evidence="7" id="KW-1185">Reference proteome</keyword>
<gene>
    <name evidence="6" type="ORF">EST38_g13696</name>
</gene>
<dbReference type="FunFam" id="3.40.50.300:FF:000692">
    <property type="entry name" value="Guanine nucleotide-binding protein subunit alpha"/>
    <property type="match status" value="1"/>
</dbReference>
<evidence type="ECO:0000313" key="6">
    <source>
        <dbReference type="EMBL" id="RXW12157.1"/>
    </source>
</evidence>
<keyword evidence="2 5" id="KW-0547">Nucleotide-binding</keyword>
<dbReference type="Proteomes" id="UP000290288">
    <property type="component" value="Unassembled WGS sequence"/>
</dbReference>
<dbReference type="PANTHER" id="PTHR10218:SF302">
    <property type="entry name" value="GUANINE NUCLEOTIDE-BINDING PROTEIN ALPHA-5 SUBUNIT"/>
    <property type="match status" value="1"/>
</dbReference>
<sequence>MSSPTEPYAISSDTLKLNMQLEVILCLNKIDLFAEKLPRSPLDDYFPDLSGGDNCGAACDYLLHRFVYLNQSAPIRQMYAHYARARDTQQIKCAL</sequence>
<dbReference type="EMBL" id="SDEE01001380">
    <property type="protein sequence ID" value="RXW12157.1"/>
    <property type="molecule type" value="Genomic_DNA"/>
</dbReference>
<protein>
    <submittedName>
        <fullName evidence="6">Uncharacterized protein</fullName>
    </submittedName>
</protein>
<name>A0A4Q2CZB0_9AGAR</name>
<dbReference type="InterPro" id="IPR001019">
    <property type="entry name" value="Gprotein_alpha_su"/>
</dbReference>
<keyword evidence="4" id="KW-0807">Transducer</keyword>
<evidence type="ECO:0000256" key="2">
    <source>
        <dbReference type="ARBA" id="ARBA00022741"/>
    </source>
</evidence>
<evidence type="ECO:0000256" key="1">
    <source>
        <dbReference type="ARBA" id="ARBA00022723"/>
    </source>
</evidence>
<proteinExistence type="predicted"/>
<dbReference type="PROSITE" id="PS51882">
    <property type="entry name" value="G_ALPHA"/>
    <property type="match status" value="1"/>
</dbReference>
<dbReference type="GO" id="GO:0031683">
    <property type="term" value="F:G-protein beta/gamma-subunit complex binding"/>
    <property type="evidence" value="ECO:0007669"/>
    <property type="project" value="InterPro"/>
</dbReference>
<evidence type="ECO:0000313" key="7">
    <source>
        <dbReference type="Proteomes" id="UP000290288"/>
    </source>
</evidence>
<evidence type="ECO:0000256" key="4">
    <source>
        <dbReference type="ARBA" id="ARBA00023224"/>
    </source>
</evidence>
<dbReference type="GO" id="GO:0001664">
    <property type="term" value="F:G protein-coupled receptor binding"/>
    <property type="evidence" value="ECO:0007669"/>
    <property type="project" value="TreeGrafter"/>
</dbReference>
<dbReference type="OrthoDB" id="5817230at2759"/>
<comment type="caution">
    <text evidence="6">The sequence shown here is derived from an EMBL/GenBank/DDBJ whole genome shotgun (WGS) entry which is preliminary data.</text>
</comment>
<evidence type="ECO:0000256" key="3">
    <source>
        <dbReference type="ARBA" id="ARBA00023134"/>
    </source>
</evidence>
<evidence type="ECO:0000256" key="5">
    <source>
        <dbReference type="PIRSR" id="PIRSR601019-1"/>
    </source>
</evidence>
<dbReference type="STRING" id="2316362.A0A4Q2CZB0"/>
<dbReference type="Pfam" id="PF00503">
    <property type="entry name" value="G-alpha"/>
    <property type="match status" value="1"/>
</dbReference>
<keyword evidence="1" id="KW-0479">Metal-binding</keyword>